<name>A0A5C6DU29_9BACT</name>
<sequence>MAVAARESMSENLNDYTARFVKQEVDTTGVLGGMTEIELKVQTRLRDQADSAPMRVYLNFTAPESVRGREVIWAADMHEGLLVVHEAGLLGMLTLSLDPTGMLAMRGQRYPIYEIGLVRLVEKLIERGQKDLDNPDIEVTITSDYLLEEVPAELIQVRRTKPPPSNSVDEDNFSLAEIVIDPQRQLILSYRSFGWPASEGTPPPLQESYTYHDIQTNVGLSEKDFDPKNPAYRFP</sequence>
<gene>
    <name evidence="1" type="ORF">Poly41_17080</name>
</gene>
<dbReference type="Proteomes" id="UP000319143">
    <property type="component" value="Unassembled WGS sequence"/>
</dbReference>
<dbReference type="InterPro" id="IPR011465">
    <property type="entry name" value="DUF1571"/>
</dbReference>
<evidence type="ECO:0008006" key="3">
    <source>
        <dbReference type="Google" id="ProtNLM"/>
    </source>
</evidence>
<reference evidence="1 2" key="1">
    <citation type="submission" date="2019-02" db="EMBL/GenBank/DDBJ databases">
        <title>Deep-cultivation of Planctomycetes and their phenomic and genomic characterization uncovers novel biology.</title>
        <authorList>
            <person name="Wiegand S."/>
            <person name="Jogler M."/>
            <person name="Boedeker C."/>
            <person name="Pinto D."/>
            <person name="Vollmers J."/>
            <person name="Rivas-Marin E."/>
            <person name="Kohn T."/>
            <person name="Peeters S.H."/>
            <person name="Heuer A."/>
            <person name="Rast P."/>
            <person name="Oberbeckmann S."/>
            <person name="Bunk B."/>
            <person name="Jeske O."/>
            <person name="Meyerdierks A."/>
            <person name="Storesund J.E."/>
            <person name="Kallscheuer N."/>
            <person name="Luecker S."/>
            <person name="Lage O.M."/>
            <person name="Pohl T."/>
            <person name="Merkel B.J."/>
            <person name="Hornburger P."/>
            <person name="Mueller R.-W."/>
            <person name="Bruemmer F."/>
            <person name="Labrenz M."/>
            <person name="Spormann A.M."/>
            <person name="Op Den Camp H."/>
            <person name="Overmann J."/>
            <person name="Amann R."/>
            <person name="Jetten M.S.M."/>
            <person name="Mascher T."/>
            <person name="Medema M.H."/>
            <person name="Devos D.P."/>
            <person name="Kaster A.-K."/>
            <person name="Ovreas L."/>
            <person name="Rohde M."/>
            <person name="Galperin M.Y."/>
            <person name="Jogler C."/>
        </authorList>
    </citation>
    <scope>NUCLEOTIDE SEQUENCE [LARGE SCALE GENOMIC DNA]</scope>
    <source>
        <strain evidence="1 2">Poly41</strain>
    </source>
</reference>
<evidence type="ECO:0000313" key="2">
    <source>
        <dbReference type="Proteomes" id="UP000319143"/>
    </source>
</evidence>
<accession>A0A5C6DU29</accession>
<keyword evidence="2" id="KW-1185">Reference proteome</keyword>
<evidence type="ECO:0000313" key="1">
    <source>
        <dbReference type="EMBL" id="TWU40873.1"/>
    </source>
</evidence>
<comment type="caution">
    <text evidence="1">The sequence shown here is derived from an EMBL/GenBank/DDBJ whole genome shotgun (WGS) entry which is preliminary data.</text>
</comment>
<dbReference type="Pfam" id="PF07608">
    <property type="entry name" value="DUF1571"/>
    <property type="match status" value="1"/>
</dbReference>
<proteinExistence type="predicted"/>
<organism evidence="1 2">
    <name type="scientific">Novipirellula artificiosorum</name>
    <dbReference type="NCBI Taxonomy" id="2528016"/>
    <lineage>
        <taxon>Bacteria</taxon>
        <taxon>Pseudomonadati</taxon>
        <taxon>Planctomycetota</taxon>
        <taxon>Planctomycetia</taxon>
        <taxon>Pirellulales</taxon>
        <taxon>Pirellulaceae</taxon>
        <taxon>Novipirellula</taxon>
    </lineage>
</organism>
<dbReference type="AlphaFoldDB" id="A0A5C6DU29"/>
<protein>
    <recommendedName>
        <fullName evidence="3">DUF1571 domain-containing protein</fullName>
    </recommendedName>
</protein>
<dbReference type="EMBL" id="SJPV01000002">
    <property type="protein sequence ID" value="TWU40873.1"/>
    <property type="molecule type" value="Genomic_DNA"/>
</dbReference>